<evidence type="ECO:0000256" key="4">
    <source>
        <dbReference type="ARBA" id="ARBA00022857"/>
    </source>
</evidence>
<evidence type="ECO:0000256" key="2">
    <source>
        <dbReference type="ARBA" id="ARBA00022729"/>
    </source>
</evidence>
<keyword evidence="3" id="KW-0274">FAD</keyword>
<keyword evidence="1" id="KW-0285">Flavoprotein</keyword>
<keyword evidence="8" id="KW-1185">Reference proteome</keyword>
<gene>
    <name evidence="7" type="ORF">GCM10008942_21790</name>
</gene>
<organism evidence="7 8">
    <name type="scientific">Rhizomicrobium electricum</name>
    <dbReference type="NCBI Taxonomy" id="480070"/>
    <lineage>
        <taxon>Bacteria</taxon>
        <taxon>Pseudomonadati</taxon>
        <taxon>Pseudomonadota</taxon>
        <taxon>Alphaproteobacteria</taxon>
        <taxon>Micropepsales</taxon>
        <taxon>Micropepsaceae</taxon>
        <taxon>Rhizomicrobium</taxon>
    </lineage>
</organism>
<dbReference type="InterPro" id="IPR002937">
    <property type="entry name" value="Amino_oxidase"/>
</dbReference>
<evidence type="ECO:0000313" key="8">
    <source>
        <dbReference type="Proteomes" id="UP001499951"/>
    </source>
</evidence>
<evidence type="ECO:0000313" key="7">
    <source>
        <dbReference type="EMBL" id="GAA0572706.1"/>
    </source>
</evidence>
<keyword evidence="2" id="KW-0732">Signal</keyword>
<evidence type="ECO:0000256" key="1">
    <source>
        <dbReference type="ARBA" id="ARBA00022630"/>
    </source>
</evidence>
<accession>A0ABN1ESF4</accession>
<keyword evidence="5" id="KW-0520">NAD</keyword>
<dbReference type="PANTHER" id="PTHR46091:SF3">
    <property type="entry name" value="AMINE OXIDASE DOMAIN-CONTAINING PROTEIN"/>
    <property type="match status" value="1"/>
</dbReference>
<proteinExistence type="predicted"/>
<dbReference type="SUPFAM" id="SSF51905">
    <property type="entry name" value="FAD/NAD(P)-binding domain"/>
    <property type="match status" value="1"/>
</dbReference>
<evidence type="ECO:0000259" key="6">
    <source>
        <dbReference type="Pfam" id="PF01593"/>
    </source>
</evidence>
<dbReference type="EMBL" id="BAAADD010000005">
    <property type="protein sequence ID" value="GAA0572706.1"/>
    <property type="molecule type" value="Genomic_DNA"/>
</dbReference>
<dbReference type="PANTHER" id="PTHR46091">
    <property type="entry name" value="BLR7054 PROTEIN"/>
    <property type="match status" value="1"/>
</dbReference>
<dbReference type="Gene3D" id="3.50.50.60">
    <property type="entry name" value="FAD/NAD(P)-binding domain"/>
    <property type="match status" value="2"/>
</dbReference>
<dbReference type="InterPro" id="IPR052206">
    <property type="entry name" value="Retinol_saturase"/>
</dbReference>
<keyword evidence="4" id="KW-0521">NADP</keyword>
<protein>
    <submittedName>
        <fullName evidence="7">FAD-dependent oxidoreductase</fullName>
    </submittedName>
</protein>
<comment type="caution">
    <text evidence="7">The sequence shown here is derived from an EMBL/GenBank/DDBJ whole genome shotgun (WGS) entry which is preliminary data.</text>
</comment>
<evidence type="ECO:0000256" key="5">
    <source>
        <dbReference type="ARBA" id="ARBA00023027"/>
    </source>
</evidence>
<sequence>MVAYCTRSEFDVIVIGAGIGGLTAASLLAARGLKVLVAETHYQCGGNCTSWRRRVAGHPGLFTFDSGVQDISGLGPSGPVTNLLGQIGASIAWERVHHLYWIDGIRVAAGQSQQAFEDALCAAFPAQAEGIRRFMAEMAAIYRDLYADVGRTGGIPVPPRLEDLRAWNASHPSAARWMRERFADMLRTFTNDDCLHTLLQTVSEYIAATPDNLSVHDMAPLYGYYFEGGRYPRGGSQTIADTLARSVDDHGGRIATKTRIAEIMIEGGRVAGVRTVAGEVFSAPVVIANGDVVTMLTGLTDPQHLPAGYARRVNGLRRGPSAVLVSLGLDAVMDLPPRIFIRKGDLAFGVGNPSVLDPKLAPPGCSAVTLLLLLSEAEAAAWPSKTDPSYRAHKNGVVNRLIDVVEQSVFPDLSRHIIYREAATPATFTTFTGARNGNIYGAARAVWRPRMQTPIPGLYLAGAGTDTGAGIEAVVISGTRVANAICEGGQVCE</sequence>
<feature type="domain" description="Amine oxidase" evidence="6">
    <location>
        <begin position="19"/>
        <end position="485"/>
    </location>
</feature>
<dbReference type="PRINTS" id="PR00411">
    <property type="entry name" value="PNDRDTASEI"/>
</dbReference>
<dbReference type="InterPro" id="IPR036188">
    <property type="entry name" value="FAD/NAD-bd_sf"/>
</dbReference>
<dbReference type="Proteomes" id="UP001499951">
    <property type="component" value="Unassembled WGS sequence"/>
</dbReference>
<name>A0ABN1ESF4_9PROT</name>
<evidence type="ECO:0000256" key="3">
    <source>
        <dbReference type="ARBA" id="ARBA00022827"/>
    </source>
</evidence>
<dbReference type="Pfam" id="PF01593">
    <property type="entry name" value="Amino_oxidase"/>
    <property type="match status" value="1"/>
</dbReference>
<reference evidence="7 8" key="1">
    <citation type="journal article" date="2019" name="Int. J. Syst. Evol. Microbiol.">
        <title>The Global Catalogue of Microorganisms (GCM) 10K type strain sequencing project: providing services to taxonomists for standard genome sequencing and annotation.</title>
        <authorList>
            <consortium name="The Broad Institute Genomics Platform"/>
            <consortium name="The Broad Institute Genome Sequencing Center for Infectious Disease"/>
            <person name="Wu L."/>
            <person name="Ma J."/>
        </authorList>
    </citation>
    <scope>NUCLEOTIDE SEQUENCE [LARGE SCALE GENOMIC DNA]</scope>
    <source>
        <strain evidence="7 8">JCM 15089</strain>
    </source>
</reference>